<dbReference type="InterPro" id="IPR049064">
    <property type="entry name" value="NAD_Glu_DH_ACT3"/>
</dbReference>
<organism evidence="6 7">
    <name type="scientific">Ornithinimicrobium tianjinense</name>
    <dbReference type="NCBI Taxonomy" id="1195761"/>
    <lineage>
        <taxon>Bacteria</taxon>
        <taxon>Bacillati</taxon>
        <taxon>Actinomycetota</taxon>
        <taxon>Actinomycetes</taxon>
        <taxon>Micrococcales</taxon>
        <taxon>Ornithinimicrobiaceae</taxon>
        <taxon>Ornithinimicrobium</taxon>
    </lineage>
</organism>
<dbReference type="InterPro" id="IPR049062">
    <property type="entry name" value="NAD_Glu_DH_ACT2"/>
</dbReference>
<dbReference type="EMBL" id="BMEM01000001">
    <property type="protein sequence ID" value="GGF43205.1"/>
    <property type="molecule type" value="Genomic_DNA"/>
</dbReference>
<evidence type="ECO:0000259" key="4">
    <source>
        <dbReference type="Pfam" id="PF21076"/>
    </source>
</evidence>
<gene>
    <name evidence="6" type="ORF">GCM10011366_08830</name>
</gene>
<dbReference type="InterPro" id="IPR046346">
    <property type="entry name" value="Aminoacid_DH-like_N_sf"/>
</dbReference>
<feature type="domain" description="NAD-glutamate dehydrogenase ACT2" evidence="4">
    <location>
        <begin position="377"/>
        <end position="467"/>
    </location>
</feature>
<dbReference type="GO" id="GO:0004352">
    <property type="term" value="F:glutamate dehydrogenase (NAD+) activity"/>
    <property type="evidence" value="ECO:0007669"/>
    <property type="project" value="InterPro"/>
</dbReference>
<dbReference type="Pfam" id="PF21079">
    <property type="entry name" value="GDH_HM2"/>
    <property type="match status" value="1"/>
</dbReference>
<dbReference type="InterPro" id="IPR049058">
    <property type="entry name" value="NAD_Glu_DH_HM2"/>
</dbReference>
<name>A0A917BGW9_9MICO</name>
<feature type="domain" description="NAD-glutamate dehydrogenase ACT3" evidence="5">
    <location>
        <begin position="526"/>
        <end position="592"/>
    </location>
</feature>
<dbReference type="Pfam" id="PF21073">
    <property type="entry name" value="GDH_HM1"/>
    <property type="match status" value="1"/>
</dbReference>
<evidence type="ECO:0000313" key="6">
    <source>
        <dbReference type="EMBL" id="GGF43205.1"/>
    </source>
</evidence>
<dbReference type="InterPro" id="IPR036291">
    <property type="entry name" value="NAD(P)-bd_dom_sf"/>
</dbReference>
<dbReference type="InterPro" id="IPR048381">
    <property type="entry name" value="GDH_C"/>
</dbReference>
<feature type="domain" description="NAD-specific glutamate dehydrogenase C-terminal" evidence="2">
    <location>
        <begin position="1247"/>
        <end position="1584"/>
    </location>
</feature>
<dbReference type="InterPro" id="IPR049056">
    <property type="entry name" value="NAD_Glu_DH_HM3"/>
</dbReference>
<reference evidence="6" key="1">
    <citation type="journal article" date="2014" name="Int. J. Syst. Evol. Microbiol.">
        <title>Complete genome sequence of Corynebacterium casei LMG S-19264T (=DSM 44701T), isolated from a smear-ripened cheese.</title>
        <authorList>
            <consortium name="US DOE Joint Genome Institute (JGI-PGF)"/>
            <person name="Walter F."/>
            <person name="Albersmeier A."/>
            <person name="Kalinowski J."/>
            <person name="Ruckert C."/>
        </authorList>
    </citation>
    <scope>NUCLEOTIDE SEQUENCE</scope>
    <source>
        <strain evidence="6">CGMCC 1.12160</strain>
    </source>
</reference>
<dbReference type="SUPFAM" id="SSF51735">
    <property type="entry name" value="NAD(P)-binding Rossmann-fold domains"/>
    <property type="match status" value="1"/>
</dbReference>
<evidence type="ECO:0000259" key="1">
    <source>
        <dbReference type="Pfam" id="PF05088"/>
    </source>
</evidence>
<proteinExistence type="predicted"/>
<dbReference type="Pfam" id="PF21076">
    <property type="entry name" value="GDH_ACT2"/>
    <property type="match status" value="1"/>
</dbReference>
<keyword evidence="7" id="KW-1185">Reference proteome</keyword>
<evidence type="ECO:0000259" key="3">
    <source>
        <dbReference type="Pfam" id="PF21075"/>
    </source>
</evidence>
<dbReference type="InterPro" id="IPR007780">
    <property type="entry name" value="NAD_Glu_DH_bac"/>
</dbReference>
<dbReference type="SUPFAM" id="SSF53223">
    <property type="entry name" value="Aminoacid dehydrogenase-like, N-terminal domain"/>
    <property type="match status" value="1"/>
</dbReference>
<dbReference type="PANTHER" id="PTHR43403">
    <property type="entry name" value="NAD-SPECIFIC GLUTAMATE DEHYDROGENASE"/>
    <property type="match status" value="1"/>
</dbReference>
<dbReference type="InterPro" id="IPR049059">
    <property type="entry name" value="NAD_Glu_DH_HM1"/>
</dbReference>
<reference evidence="6" key="2">
    <citation type="submission" date="2020-09" db="EMBL/GenBank/DDBJ databases">
        <authorList>
            <person name="Sun Q."/>
            <person name="Zhou Y."/>
        </authorList>
    </citation>
    <scope>NUCLEOTIDE SEQUENCE</scope>
    <source>
        <strain evidence="6">CGMCC 1.12160</strain>
    </source>
</reference>
<protein>
    <submittedName>
        <fullName evidence="6">NAD-glutamate dehydrogenase</fullName>
    </submittedName>
</protein>
<dbReference type="RefSeq" id="WP_188428356.1">
    <property type="nucleotide sequence ID" value="NZ_BAABKH010000005.1"/>
</dbReference>
<dbReference type="Pfam" id="PF21077">
    <property type="entry name" value="GDH_ACT3"/>
    <property type="match status" value="1"/>
</dbReference>
<dbReference type="GO" id="GO:0006538">
    <property type="term" value="P:L-glutamate catabolic process"/>
    <property type="evidence" value="ECO:0007669"/>
    <property type="project" value="InterPro"/>
</dbReference>
<accession>A0A917BGW9</accession>
<dbReference type="Pfam" id="PF21075">
    <property type="entry name" value="GDH_ACT1"/>
    <property type="match status" value="1"/>
</dbReference>
<dbReference type="Pfam" id="PF05088">
    <property type="entry name" value="Bac_GDH_CD"/>
    <property type="match status" value="1"/>
</dbReference>
<evidence type="ECO:0000259" key="2">
    <source>
        <dbReference type="Pfam" id="PF21074"/>
    </source>
</evidence>
<evidence type="ECO:0000259" key="5">
    <source>
        <dbReference type="Pfam" id="PF21077"/>
    </source>
</evidence>
<comment type="caution">
    <text evidence="6">The sequence shown here is derived from an EMBL/GenBank/DDBJ whole genome shotgun (WGS) entry which is preliminary data.</text>
</comment>
<dbReference type="InterPro" id="IPR028971">
    <property type="entry name" value="NAD-GDH_cat"/>
</dbReference>
<dbReference type="InterPro" id="IPR024727">
    <property type="entry name" value="NAD_Glu_DH_N_ACT1"/>
</dbReference>
<dbReference type="PANTHER" id="PTHR43403:SF1">
    <property type="entry name" value="NAD-SPECIFIC GLUTAMATE DEHYDROGENASE"/>
    <property type="match status" value="1"/>
</dbReference>
<dbReference type="Pfam" id="PF21078">
    <property type="entry name" value="GDH_HM3"/>
    <property type="match status" value="1"/>
</dbReference>
<dbReference type="Pfam" id="PF21074">
    <property type="entry name" value="GDH_C"/>
    <property type="match status" value="1"/>
</dbReference>
<dbReference type="PIRSF" id="PIRSF036761">
    <property type="entry name" value="GDH_Mll4104"/>
    <property type="match status" value="1"/>
</dbReference>
<feature type="domain" description="NAD-glutamate dehydrogenase N-terminal ACT1" evidence="3">
    <location>
        <begin position="9"/>
        <end position="146"/>
    </location>
</feature>
<dbReference type="GO" id="GO:0004069">
    <property type="term" value="F:L-aspartate:2-oxoglutarate aminotransferase activity"/>
    <property type="evidence" value="ECO:0007669"/>
    <property type="project" value="InterPro"/>
</dbReference>
<evidence type="ECO:0000313" key="7">
    <source>
        <dbReference type="Proteomes" id="UP000605670"/>
    </source>
</evidence>
<dbReference type="Proteomes" id="UP000605670">
    <property type="component" value="Unassembled WGS sequence"/>
</dbReference>
<sequence>MGTPDTLIDRFFHHATDETARRDPAQLAAIAGSVAELAATRVPGRAAVRVLNPSADTQGWSSRHTVVQVVTDDMPFLVDSVLGEVAQHGLTVHQLLHPQLVVDASGEVQDLDPRELTAGQRAESWILVEVDRVRRPEDREALQAGLQRVLEDVRKAYEDWGAMRQRAQAIIAELEQSPPSTVDPESVQPVVDFVTWLDDHHFTYLGYRSYDLVDGEEPGTAYLRAVPGSGLGILREAPGEEASISPLRPEAVETAREPRLLTVTKANTRATVHRPVPLDYVGIRRFDAEGRVIGEQRFLGLFTQGAYAESTTRLPVVGAKVNRILADSGFAPDSHSGKDLLSVLEAFPRDELFQAPVEQLEETVFDVLRLQERPASRVYVRRDEFGRFVSCVVYLPRDRYNTTNRLRIQRLLEETFGGEMADYATRVGDTPLAQLHYTIRLPKDRPAPQVDLEALHARLAAATTTWTESLTSALSEHLDDESEVGDLVARFGPAFPEAYKEDFDGETAYFDMTRLADLEHGAARPRLYRAEGDDPEERRLKAYRSEEMSLSDVLPVFSHLGLEVTVQRPYELDGAGSGRSYIYDFGLRAPSEAFWTGGEARPEAEVATAFEDAFTAIWSGAAESDSLNALVLTAGLDWRQVVILRTLVRYVRQIGTFSLEYIEEALVANPAIAGLLVELFTVRFDPDSTLTGEERGAREEEVAAQVTTALDEVASLDQDRILRTLVAVVRAGLRTNYFQRDADGQPKSHVSLKLLPRELPMLPEPRPAFEIWVYAPSVEGAHLRFGAVARGGLRWSDRREDFRTEVLGLVKAQMVKNAVIVPTGSKGAFFAKQLPPATDRAAWLAEGKAAYTVFISGLLDITDNRTTDGVVPPAQVVRHDGDDPYLVVAADKGTATFSDLANGIARSYGFWLDDAFASGGSAGYDHKEMGITARGAWESVKRHFRELGLDTQTEDFTVVGIGDMSGDVFGNGMLLSEHIRLLAAFDHRHIFLDPDPDAAVSFRERQRMFELPGSSWADYDTSLISEGGGIYPRSAKSVPVSPQVRQALGLEEGVTSLTPAEMLRAILLAPADLLWNGGIGTYVKASTQTDAEIGDRANDPIRVDGRDLRVRVVGEGGNLGLSQLGRVEAALAGVHVNTDAIDNSAGVDSSDHEVNIKIALQPLVRDGQMSLDARDELLRSMTDEVAGKVLRHNYDQNVLIGNARSQREVMAPVHRRLVPWLTEHAGLDPALEFLPARKEWDRREKEGLGLTSPEFSVLVAYAKLGLKEALNDSGLADDPAMTETLLGYFPEALREQAHAQILEHPLRTQIVVNEIANAMVNRGGVTFAFRAADETGATLTQIARAFHVVRAVFDLPGYMASVEELDNVVETDTQTALYLEFRRLIDRSVRWFLNNRSLSGGMDEEIRRFAGSVQTLVPELGRLLQGAERARWQARAQWAQDRGVPRDLAEGYASLLDSFSLLDVVELAADMDRDVEEVAEVYFAVSEGFQLDVLLTHVSGLPRDDRWSSLARGALRDDIYGVMRGLTRTVAERTTPGSDSVERVRDWMVENRAALDRTSQVLRTVGEMEQAGLAPISVALRTLRGLVRQGAASA</sequence>
<feature type="domain" description="NAD-glutamate dehydrogenase catalytic" evidence="1">
    <location>
        <begin position="706"/>
        <end position="1201"/>
    </location>
</feature>